<dbReference type="InterPro" id="IPR056906">
    <property type="entry name" value="ORF2/G2P_dom"/>
</dbReference>
<feature type="domain" description="Replication-associated protein ORF2/G2P" evidence="2">
    <location>
        <begin position="71"/>
        <end position="169"/>
    </location>
</feature>
<reference evidence="3 4" key="1">
    <citation type="submission" date="2024-03" db="EMBL/GenBank/DDBJ databases">
        <title>Human intestinal bacterial collection.</title>
        <authorList>
            <person name="Pauvert C."/>
            <person name="Hitch T.C.A."/>
            <person name="Clavel T."/>
        </authorList>
    </citation>
    <scope>NUCLEOTIDE SEQUENCE [LARGE SCALE GENOMIC DNA]</scope>
    <source>
        <strain evidence="3 4">CLA-AP-H34</strain>
    </source>
</reference>
<accession>A0ABV1ELQ9</accession>
<keyword evidence="4" id="KW-1185">Reference proteome</keyword>
<name>A0ABV1ELQ9_9FIRM</name>
<dbReference type="EMBL" id="JBBMFT010000001">
    <property type="protein sequence ID" value="MEQ2454945.1"/>
    <property type="molecule type" value="Genomic_DNA"/>
</dbReference>
<dbReference type="Pfam" id="PF23343">
    <property type="entry name" value="REP_ORF2-G2P"/>
    <property type="match status" value="1"/>
</dbReference>
<evidence type="ECO:0000313" key="4">
    <source>
        <dbReference type="Proteomes" id="UP001440599"/>
    </source>
</evidence>
<gene>
    <name evidence="3" type="ORF">WMO45_00265</name>
</gene>
<protein>
    <recommendedName>
        <fullName evidence="2">Replication-associated protein ORF2/G2P domain-containing protein</fullName>
    </recommendedName>
</protein>
<comment type="caution">
    <text evidence="3">The sequence shown here is derived from an EMBL/GenBank/DDBJ whole genome shotgun (WGS) entry which is preliminary data.</text>
</comment>
<feature type="region of interest" description="Disordered" evidence="1">
    <location>
        <begin position="238"/>
        <end position="264"/>
    </location>
</feature>
<evidence type="ECO:0000256" key="1">
    <source>
        <dbReference type="SAM" id="MobiDB-lite"/>
    </source>
</evidence>
<feature type="compositionally biased region" description="Basic residues" evidence="1">
    <location>
        <begin position="238"/>
        <end position="252"/>
    </location>
</feature>
<evidence type="ECO:0000259" key="2">
    <source>
        <dbReference type="Pfam" id="PF23343"/>
    </source>
</evidence>
<organism evidence="3 4">
    <name type="scientific">Flavonifractor hominis</name>
    <dbReference type="NCBI Taxonomy" id="3133178"/>
    <lineage>
        <taxon>Bacteria</taxon>
        <taxon>Bacillati</taxon>
        <taxon>Bacillota</taxon>
        <taxon>Clostridia</taxon>
        <taxon>Eubacteriales</taxon>
        <taxon>Oscillospiraceae</taxon>
        <taxon>Flavonifractor</taxon>
    </lineage>
</organism>
<dbReference type="Proteomes" id="UP001440599">
    <property type="component" value="Unassembled WGS sequence"/>
</dbReference>
<dbReference type="PROSITE" id="PS51257">
    <property type="entry name" value="PROKAR_LIPOPROTEIN"/>
    <property type="match status" value="1"/>
</dbReference>
<proteinExistence type="predicted"/>
<sequence length="264" mass="30312">MAKRVKTVTAGQLVIVGCYTIPTPRSSERERRALREISSAAQERMNLKRSWQKLELELAANFTRRDLHLVFTYDDEHLPATRPEAVKRLKKLIRLLRMHRKARGQEMKYIYVTEQLSAEGGRLHHHMILNGTGADLEVIRSLWPYGEVELEPLDLWQGYEALAKYLTKEPRECGKPEIGARTWAASIGLKKPKVESEIVKDNLTVVPPPGAIILSSPPPVENEFGVFTTIKYYLPVRKERKGTRPPRKRQRNSPRVFIRSGNQV</sequence>
<evidence type="ECO:0000313" key="3">
    <source>
        <dbReference type="EMBL" id="MEQ2454945.1"/>
    </source>
</evidence>
<dbReference type="RefSeq" id="WP_349138621.1">
    <property type="nucleotide sequence ID" value="NZ_JBBMFT010000001.1"/>
</dbReference>